<dbReference type="Gene3D" id="2.60.40.790">
    <property type="match status" value="1"/>
</dbReference>
<dbReference type="EMBL" id="JASCZI010241660">
    <property type="protein sequence ID" value="MED6203739.1"/>
    <property type="molecule type" value="Genomic_DNA"/>
</dbReference>
<evidence type="ECO:0000256" key="1">
    <source>
        <dbReference type="ARBA" id="ARBA00023016"/>
    </source>
</evidence>
<feature type="domain" description="SHSP" evidence="5">
    <location>
        <begin position="70"/>
        <end position="189"/>
    </location>
</feature>
<keyword evidence="8" id="KW-1185">Reference proteome</keyword>
<dbReference type="CDD" id="cd06472">
    <property type="entry name" value="ACD_ScHsp26_like"/>
    <property type="match status" value="1"/>
</dbReference>
<keyword evidence="4" id="KW-0732">Signal</keyword>
<dbReference type="InterPro" id="IPR007052">
    <property type="entry name" value="CS_dom"/>
</dbReference>
<dbReference type="SUPFAM" id="SSF49764">
    <property type="entry name" value="HSP20-like chaperones"/>
    <property type="match status" value="1"/>
</dbReference>
<feature type="signal peptide" evidence="4">
    <location>
        <begin position="1"/>
        <end position="28"/>
    </location>
</feature>
<evidence type="ECO:0000256" key="3">
    <source>
        <dbReference type="RuleBase" id="RU003616"/>
    </source>
</evidence>
<proteinExistence type="inferred from homology"/>
<evidence type="ECO:0000259" key="6">
    <source>
        <dbReference type="PROSITE" id="PS51203"/>
    </source>
</evidence>
<keyword evidence="1" id="KW-0346">Stress response</keyword>
<organism evidence="7 8">
    <name type="scientific">Stylosanthes scabra</name>
    <dbReference type="NCBI Taxonomy" id="79078"/>
    <lineage>
        <taxon>Eukaryota</taxon>
        <taxon>Viridiplantae</taxon>
        <taxon>Streptophyta</taxon>
        <taxon>Embryophyta</taxon>
        <taxon>Tracheophyta</taxon>
        <taxon>Spermatophyta</taxon>
        <taxon>Magnoliopsida</taxon>
        <taxon>eudicotyledons</taxon>
        <taxon>Gunneridae</taxon>
        <taxon>Pentapetalae</taxon>
        <taxon>rosids</taxon>
        <taxon>fabids</taxon>
        <taxon>Fabales</taxon>
        <taxon>Fabaceae</taxon>
        <taxon>Papilionoideae</taxon>
        <taxon>50 kb inversion clade</taxon>
        <taxon>dalbergioids sensu lato</taxon>
        <taxon>Dalbergieae</taxon>
        <taxon>Pterocarpus clade</taxon>
        <taxon>Stylosanthes</taxon>
    </lineage>
</organism>
<gene>
    <name evidence="7" type="ORF">PIB30_002508</name>
</gene>
<feature type="chain" id="PRO_5045844710" evidence="4">
    <location>
        <begin position="29"/>
        <end position="206"/>
    </location>
</feature>
<evidence type="ECO:0000259" key="5">
    <source>
        <dbReference type="PROSITE" id="PS01031"/>
    </source>
</evidence>
<dbReference type="PANTHER" id="PTHR11527">
    <property type="entry name" value="HEAT-SHOCK PROTEIN 20 FAMILY MEMBER"/>
    <property type="match status" value="1"/>
</dbReference>
<feature type="domain" description="CS" evidence="6">
    <location>
        <begin position="76"/>
        <end position="184"/>
    </location>
</feature>
<accession>A0ABU6Y1C8</accession>
<dbReference type="Pfam" id="PF00011">
    <property type="entry name" value="HSP20"/>
    <property type="match status" value="1"/>
</dbReference>
<reference evidence="7 8" key="1">
    <citation type="journal article" date="2023" name="Plants (Basel)">
        <title>Bridging the Gap: Combining Genomics and Transcriptomics Approaches to Understand Stylosanthes scabra, an Orphan Legume from the Brazilian Caatinga.</title>
        <authorList>
            <person name="Ferreira-Neto J.R.C."/>
            <person name="da Silva M.D."/>
            <person name="Binneck E."/>
            <person name="de Melo N.F."/>
            <person name="da Silva R.H."/>
            <person name="de Melo A.L.T.M."/>
            <person name="Pandolfi V."/>
            <person name="Bustamante F.O."/>
            <person name="Brasileiro-Vidal A.C."/>
            <person name="Benko-Iseppon A.M."/>
        </authorList>
    </citation>
    <scope>NUCLEOTIDE SEQUENCE [LARGE SCALE GENOMIC DNA]</scope>
    <source>
        <tissue evidence="7">Leaves</tissue>
    </source>
</reference>
<dbReference type="PROSITE" id="PS01031">
    <property type="entry name" value="SHSP"/>
    <property type="match status" value="1"/>
</dbReference>
<sequence length="206" mass="23496">MRLNQMNLGVLLLFLLLIIAGFPYKAKGYLYPLTDRPINPLADLWTDRFLDPLRVLEQIPVELGKNDPSSPMALMMTPAKVDWKETPEGHVIALDVPGLNRDEIKIEVEEGNRVLRVSGERKKEEEKEGEQWHRVERSYGKFWRQLKVPENVDLDSVKAKLENGVLTLTLQKLSADKIKGPRMVSIAGESENPAQIMVNETKQELK</sequence>
<comment type="caution">
    <text evidence="7">The sequence shown here is derived from an EMBL/GenBank/DDBJ whole genome shotgun (WGS) entry which is preliminary data.</text>
</comment>
<evidence type="ECO:0000313" key="7">
    <source>
        <dbReference type="EMBL" id="MED6203739.1"/>
    </source>
</evidence>
<evidence type="ECO:0000313" key="8">
    <source>
        <dbReference type="Proteomes" id="UP001341840"/>
    </source>
</evidence>
<dbReference type="PROSITE" id="PS51203">
    <property type="entry name" value="CS"/>
    <property type="match status" value="1"/>
</dbReference>
<evidence type="ECO:0000256" key="4">
    <source>
        <dbReference type="SAM" id="SignalP"/>
    </source>
</evidence>
<comment type="similarity">
    <text evidence="2 3">Belongs to the small heat shock protein (HSP20) family.</text>
</comment>
<protein>
    <submittedName>
        <fullName evidence="7">Uncharacterized protein</fullName>
    </submittedName>
</protein>
<dbReference type="InterPro" id="IPR002068">
    <property type="entry name" value="A-crystallin/Hsp20_dom"/>
</dbReference>
<name>A0ABU6Y1C8_9FABA</name>
<dbReference type="InterPro" id="IPR008978">
    <property type="entry name" value="HSP20-like_chaperone"/>
</dbReference>
<evidence type="ECO:0000256" key="2">
    <source>
        <dbReference type="PROSITE-ProRule" id="PRU00285"/>
    </source>
</evidence>
<dbReference type="InterPro" id="IPR031107">
    <property type="entry name" value="Small_HSP"/>
</dbReference>
<dbReference type="Proteomes" id="UP001341840">
    <property type="component" value="Unassembled WGS sequence"/>
</dbReference>